<dbReference type="Pfam" id="PF00535">
    <property type="entry name" value="Glycos_transf_2"/>
    <property type="match status" value="1"/>
</dbReference>
<sequence length="393" mass="43911">MSDDQNKTPDLTKPAPKFEFRFDGSPSAASARREAAASSKIVEDEPSTHALTVLIPARNEELNISGCMESLLRQSEPGFELGKHWHLLVIDDSSTDETFAIASKLAAGRDGVEVLRAEPLKSQRKGFTGKNAALWLGAQQPVAQTAKWLLFTDADTLHEPNSLHRAIVEAERHDVALLSYSPKQINANLAQRAVMPLIFSELASTYPPKKVSDPSSPIAAANGQFLLVRRQVYFDIGGHKAVAAEVLEDVVLAQKVKRRHAIRFRYAAEAVSARMYRTTSEMVEGWTKNLALLFRNPLFMAFIALLNFVLLLGLPLLPFVWPNLVYWQVLAIAILWLRVVVRYFGRVGRSNVPFVDRVLSIVALPLFALLLFRSWQKVKIARAVVWKGREYTT</sequence>
<dbReference type="GO" id="GO:0005886">
    <property type="term" value="C:plasma membrane"/>
    <property type="evidence" value="ECO:0007669"/>
    <property type="project" value="UniProtKB-SubCell"/>
</dbReference>
<protein>
    <submittedName>
        <fullName evidence="9">Glycosyltransferase, catalytic subunit of cellulose synthase and poly-beta-1,6-N-acetylglucosamine synthase</fullName>
    </submittedName>
</protein>
<evidence type="ECO:0000256" key="4">
    <source>
        <dbReference type="ARBA" id="ARBA00022679"/>
    </source>
</evidence>
<feature type="transmembrane region" description="Helical" evidence="7">
    <location>
        <begin position="357"/>
        <end position="375"/>
    </location>
</feature>
<dbReference type="CDD" id="cd00761">
    <property type="entry name" value="Glyco_tranf_GTA_type"/>
    <property type="match status" value="1"/>
</dbReference>
<comment type="subcellular location">
    <subcellularLocation>
        <location evidence="1">Cell membrane</location>
    </subcellularLocation>
</comment>
<dbReference type="EMBL" id="LT629690">
    <property type="protein sequence ID" value="SDE95603.1"/>
    <property type="molecule type" value="Genomic_DNA"/>
</dbReference>
<dbReference type="OrthoDB" id="9806525at2"/>
<evidence type="ECO:0000256" key="6">
    <source>
        <dbReference type="SAM" id="MobiDB-lite"/>
    </source>
</evidence>
<dbReference type="InterPro" id="IPR001173">
    <property type="entry name" value="Glyco_trans_2-like"/>
</dbReference>
<gene>
    <name evidence="9" type="ORF">SAMN05444167_0918</name>
</gene>
<name>A0A1G7H5L0_9BACT</name>
<organism evidence="9 10">
    <name type="scientific">Terriglobus roseus</name>
    <dbReference type="NCBI Taxonomy" id="392734"/>
    <lineage>
        <taxon>Bacteria</taxon>
        <taxon>Pseudomonadati</taxon>
        <taxon>Acidobacteriota</taxon>
        <taxon>Terriglobia</taxon>
        <taxon>Terriglobales</taxon>
        <taxon>Acidobacteriaceae</taxon>
        <taxon>Terriglobus</taxon>
    </lineage>
</organism>
<evidence type="ECO:0000256" key="7">
    <source>
        <dbReference type="SAM" id="Phobius"/>
    </source>
</evidence>
<dbReference type="PANTHER" id="PTHR43646">
    <property type="entry name" value="GLYCOSYLTRANSFERASE"/>
    <property type="match status" value="1"/>
</dbReference>
<keyword evidence="4 9" id="KW-0808">Transferase</keyword>
<dbReference type="PANTHER" id="PTHR43646:SF2">
    <property type="entry name" value="GLYCOSYLTRANSFERASE 2-LIKE DOMAIN-CONTAINING PROTEIN"/>
    <property type="match status" value="1"/>
</dbReference>
<keyword evidence="2" id="KW-1003">Cell membrane</keyword>
<evidence type="ECO:0000313" key="9">
    <source>
        <dbReference type="EMBL" id="SDE95603.1"/>
    </source>
</evidence>
<feature type="domain" description="Glycosyltransferase 2-like" evidence="8">
    <location>
        <begin position="52"/>
        <end position="201"/>
    </location>
</feature>
<reference evidence="9 10" key="1">
    <citation type="submission" date="2016-10" db="EMBL/GenBank/DDBJ databases">
        <authorList>
            <person name="de Groot N.N."/>
        </authorList>
    </citation>
    <scope>NUCLEOTIDE SEQUENCE [LARGE SCALE GENOMIC DNA]</scope>
    <source>
        <strain evidence="9 10">GAS232</strain>
    </source>
</reference>
<evidence type="ECO:0000256" key="1">
    <source>
        <dbReference type="ARBA" id="ARBA00004236"/>
    </source>
</evidence>
<feature type="compositionally biased region" description="Basic and acidic residues" evidence="6">
    <location>
        <begin position="31"/>
        <end position="43"/>
    </location>
</feature>
<dbReference type="InterPro" id="IPR029044">
    <property type="entry name" value="Nucleotide-diphossugar_trans"/>
</dbReference>
<dbReference type="RefSeq" id="WP_083344120.1">
    <property type="nucleotide sequence ID" value="NZ_LT629690.1"/>
</dbReference>
<dbReference type="GO" id="GO:0016757">
    <property type="term" value="F:glycosyltransferase activity"/>
    <property type="evidence" value="ECO:0007669"/>
    <property type="project" value="UniProtKB-KW"/>
</dbReference>
<proteinExistence type="predicted"/>
<keyword evidence="7" id="KW-0812">Transmembrane</keyword>
<keyword evidence="3" id="KW-0328">Glycosyltransferase</keyword>
<dbReference type="Gene3D" id="3.90.550.10">
    <property type="entry name" value="Spore Coat Polysaccharide Biosynthesis Protein SpsA, Chain A"/>
    <property type="match status" value="1"/>
</dbReference>
<evidence type="ECO:0000313" key="10">
    <source>
        <dbReference type="Proteomes" id="UP000182427"/>
    </source>
</evidence>
<accession>A0A1G7H5L0</accession>
<keyword evidence="5 7" id="KW-0472">Membrane</keyword>
<feature type="region of interest" description="Disordered" evidence="6">
    <location>
        <begin position="1"/>
        <end position="43"/>
    </location>
</feature>
<dbReference type="Proteomes" id="UP000182427">
    <property type="component" value="Chromosome I"/>
</dbReference>
<feature type="transmembrane region" description="Helical" evidence="7">
    <location>
        <begin position="298"/>
        <end position="319"/>
    </location>
</feature>
<evidence type="ECO:0000256" key="3">
    <source>
        <dbReference type="ARBA" id="ARBA00022676"/>
    </source>
</evidence>
<dbReference type="AlphaFoldDB" id="A0A1G7H5L0"/>
<feature type="transmembrane region" description="Helical" evidence="7">
    <location>
        <begin position="325"/>
        <end position="345"/>
    </location>
</feature>
<evidence type="ECO:0000256" key="2">
    <source>
        <dbReference type="ARBA" id="ARBA00022475"/>
    </source>
</evidence>
<keyword evidence="10" id="KW-1185">Reference proteome</keyword>
<evidence type="ECO:0000256" key="5">
    <source>
        <dbReference type="ARBA" id="ARBA00023136"/>
    </source>
</evidence>
<keyword evidence="7" id="KW-1133">Transmembrane helix</keyword>
<dbReference type="SUPFAM" id="SSF53448">
    <property type="entry name" value="Nucleotide-diphospho-sugar transferases"/>
    <property type="match status" value="1"/>
</dbReference>
<evidence type="ECO:0000259" key="8">
    <source>
        <dbReference type="Pfam" id="PF00535"/>
    </source>
</evidence>